<protein>
    <submittedName>
        <fullName evidence="1">Uncharacterized protein</fullName>
    </submittedName>
</protein>
<evidence type="ECO:0000313" key="1">
    <source>
        <dbReference type="EMBL" id="MEQ2592602.1"/>
    </source>
</evidence>
<sequence length="165" mass="18964">MNNIDIANGIVFQKMEISKESFEDRLICQKKIYLLQSLGTDLGYTYNWYVRGPYSPSLTNYVYNNLEILSSNDFSGYSLSSSAENNIDIVNSLLEDKRADFGIASWYELLASLLYIFNNKRSWKIDEGDNALFGALIKQKPQYNKEQCAYAFGTLRKKGFIQLEV</sequence>
<dbReference type="RefSeq" id="WP_117551222.1">
    <property type="nucleotide sequence ID" value="NZ_JBBNGJ010000004.1"/>
</dbReference>
<proteinExistence type="predicted"/>
<dbReference type="EMBL" id="JBBNGJ010000004">
    <property type="protein sequence ID" value="MEQ2592602.1"/>
    <property type="molecule type" value="Genomic_DNA"/>
</dbReference>
<gene>
    <name evidence="1" type="ORF">AAAU18_06680</name>
</gene>
<comment type="caution">
    <text evidence="1">The sequence shown here is derived from an EMBL/GenBank/DDBJ whole genome shotgun (WGS) entry which is preliminary data.</text>
</comment>
<dbReference type="Proteomes" id="UP001494672">
    <property type="component" value="Unassembled WGS sequence"/>
</dbReference>
<organism evidence="1 2">
    <name type="scientific">Coprococcus aceti</name>
    <dbReference type="NCBI Taxonomy" id="2981786"/>
    <lineage>
        <taxon>Bacteria</taxon>
        <taxon>Bacillati</taxon>
        <taxon>Bacillota</taxon>
        <taxon>Clostridia</taxon>
        <taxon>Lachnospirales</taxon>
        <taxon>Lachnospiraceae</taxon>
        <taxon>Coprococcus</taxon>
    </lineage>
</organism>
<evidence type="ECO:0000313" key="2">
    <source>
        <dbReference type="Proteomes" id="UP001494672"/>
    </source>
</evidence>
<accession>A0ABV1I8R2</accession>
<keyword evidence="2" id="KW-1185">Reference proteome</keyword>
<reference evidence="1 2" key="1">
    <citation type="submission" date="2024-04" db="EMBL/GenBank/DDBJ databases">
        <title>Human intestinal bacterial collection.</title>
        <authorList>
            <person name="Pauvert C."/>
            <person name="Hitch T.C.A."/>
            <person name="Clavel T."/>
        </authorList>
    </citation>
    <scope>NUCLEOTIDE SEQUENCE [LARGE SCALE GENOMIC DNA]</scope>
    <source>
        <strain evidence="1 2">CLA-AA-H181</strain>
    </source>
</reference>
<name>A0ABV1I8R2_9FIRM</name>